<reference evidence="2 3" key="1">
    <citation type="submission" date="2018-01" db="EMBL/GenBank/DDBJ databases">
        <title>Whole genome analyses suggest that Burkholderia sensu lato contains two further novel genera in the rhizoxinica-symbiotica group Mycetohabitans gen. nov., and Trinickia gen. nov.: implications for the evolution of diazotrophy and nodulation in the Burkholderiaceae.</title>
        <authorList>
            <person name="Estrada-de los Santos P."/>
            <person name="Palmer M."/>
            <person name="Chavez-Ramirez B."/>
            <person name="Beukes C."/>
            <person name="Steenkamp E.T."/>
            <person name="Hirsch A.M."/>
            <person name="Manyaka P."/>
            <person name="Maluk M."/>
            <person name="Lafos M."/>
            <person name="Crook M."/>
            <person name="Gross E."/>
            <person name="Simon M.F."/>
            <person name="Bueno dos Reis Junior F."/>
            <person name="Poole P.S."/>
            <person name="Venter S.N."/>
            <person name="James E.K."/>
        </authorList>
    </citation>
    <scope>NUCLEOTIDE SEQUENCE [LARGE SCALE GENOMIC DNA]</scope>
    <source>
        <strain evidence="2 3">GIMN1.004</strain>
    </source>
</reference>
<evidence type="ECO:0000256" key="1">
    <source>
        <dbReference type="SAM" id="Phobius"/>
    </source>
</evidence>
<dbReference type="RefSeq" id="WP_102645252.1">
    <property type="nucleotide sequence ID" value="NZ_PNYA01000007.1"/>
</dbReference>
<dbReference type="AlphaFoldDB" id="A0A2N7VUP8"/>
<name>A0A2N7VUP8_9BURK</name>
<feature type="transmembrane region" description="Helical" evidence="1">
    <location>
        <begin position="30"/>
        <end position="49"/>
    </location>
</feature>
<comment type="caution">
    <text evidence="2">The sequence shown here is derived from an EMBL/GenBank/DDBJ whole genome shotgun (WGS) entry which is preliminary data.</text>
</comment>
<evidence type="ECO:0008006" key="4">
    <source>
        <dbReference type="Google" id="ProtNLM"/>
    </source>
</evidence>
<sequence length="84" mass="8622">MGWAGIVVLGLAVGLAGWWLHPLRRSSRAGLPAAWVAGVVAAAAAKMLGDVSGLFHDGETLQWPVCTGFALVAVALTVALGCRR</sequence>
<accession>A0A2N7VUP8</accession>
<evidence type="ECO:0000313" key="3">
    <source>
        <dbReference type="Proteomes" id="UP000235616"/>
    </source>
</evidence>
<keyword evidence="1" id="KW-1133">Transmembrane helix</keyword>
<evidence type="ECO:0000313" key="2">
    <source>
        <dbReference type="EMBL" id="PMS20871.1"/>
    </source>
</evidence>
<gene>
    <name evidence="2" type="ORF">C0Z18_10090</name>
</gene>
<protein>
    <recommendedName>
        <fullName evidence="4">GlsB/YeaQ/YmgE family stress response membrane protein</fullName>
    </recommendedName>
</protein>
<feature type="transmembrane region" description="Helical" evidence="1">
    <location>
        <begin position="61"/>
        <end position="82"/>
    </location>
</feature>
<proteinExistence type="predicted"/>
<keyword evidence="1" id="KW-0472">Membrane</keyword>
<organism evidence="2 3">
    <name type="scientific">Trinickia dabaoshanensis</name>
    <dbReference type="NCBI Taxonomy" id="564714"/>
    <lineage>
        <taxon>Bacteria</taxon>
        <taxon>Pseudomonadati</taxon>
        <taxon>Pseudomonadota</taxon>
        <taxon>Betaproteobacteria</taxon>
        <taxon>Burkholderiales</taxon>
        <taxon>Burkholderiaceae</taxon>
        <taxon>Trinickia</taxon>
    </lineage>
</organism>
<feature type="transmembrane region" description="Helical" evidence="1">
    <location>
        <begin position="6"/>
        <end position="23"/>
    </location>
</feature>
<keyword evidence="3" id="KW-1185">Reference proteome</keyword>
<dbReference type="Proteomes" id="UP000235616">
    <property type="component" value="Unassembled WGS sequence"/>
</dbReference>
<keyword evidence="1" id="KW-0812">Transmembrane</keyword>
<dbReference type="EMBL" id="PNYA01000007">
    <property type="protein sequence ID" value="PMS20871.1"/>
    <property type="molecule type" value="Genomic_DNA"/>
</dbReference>